<gene>
    <name evidence="6" type="ORF">EX30DRAFT_354024</name>
</gene>
<accession>A0A4S2N563</accession>
<sequence>MGFSYNVYLNSPSKIYGCKECKTHLSVHEDIVSRNFRGQHGKAYLFERVVNINEDEPVERHMTTGHHIVRDIRCRNCDQIVGWKYDKATEQSQQYKEKKFILEVELLVQVNGAARM</sequence>
<dbReference type="InterPro" id="IPR004910">
    <property type="entry name" value="Yippee/Mis18/Cereblon"/>
</dbReference>
<evidence type="ECO:0000313" key="7">
    <source>
        <dbReference type="Proteomes" id="UP000298138"/>
    </source>
</evidence>
<dbReference type="InterPro" id="IPR039058">
    <property type="entry name" value="Yippee_fam"/>
</dbReference>
<dbReference type="STRING" id="341454.A0A4S2N563"/>
<dbReference type="InterPro" id="IPR034751">
    <property type="entry name" value="Yippee"/>
</dbReference>
<evidence type="ECO:0000259" key="5">
    <source>
        <dbReference type="PROSITE" id="PS51792"/>
    </source>
</evidence>
<proteinExistence type="inferred from homology"/>
<dbReference type="EMBL" id="ML220113">
    <property type="protein sequence ID" value="TGZ84351.1"/>
    <property type="molecule type" value="Genomic_DNA"/>
</dbReference>
<dbReference type="PANTHER" id="PTHR13848">
    <property type="entry name" value="PROTEIN YIPPEE-LIKE CG15309-RELATED"/>
    <property type="match status" value="1"/>
</dbReference>
<dbReference type="GO" id="GO:0046872">
    <property type="term" value="F:metal ion binding"/>
    <property type="evidence" value="ECO:0007669"/>
    <property type="project" value="UniProtKB-KW"/>
</dbReference>
<dbReference type="Pfam" id="PF03226">
    <property type="entry name" value="Yippee-Mis18"/>
    <property type="match status" value="1"/>
</dbReference>
<reference evidence="6 7" key="1">
    <citation type="submission" date="2019-04" db="EMBL/GenBank/DDBJ databases">
        <title>Comparative genomics and transcriptomics to analyze fruiting body development in filamentous ascomycetes.</title>
        <authorList>
            <consortium name="DOE Joint Genome Institute"/>
            <person name="Lutkenhaus R."/>
            <person name="Traeger S."/>
            <person name="Breuer J."/>
            <person name="Kuo A."/>
            <person name="Lipzen A."/>
            <person name="Pangilinan J."/>
            <person name="Dilworth D."/>
            <person name="Sandor L."/>
            <person name="Poggeler S."/>
            <person name="Barry K."/>
            <person name="Grigoriev I.V."/>
            <person name="Nowrousian M."/>
        </authorList>
    </citation>
    <scope>NUCLEOTIDE SEQUENCE [LARGE SCALE GENOMIC DNA]</scope>
    <source>
        <strain evidence="6 7">CBS 389.68</strain>
    </source>
</reference>
<dbReference type="Proteomes" id="UP000298138">
    <property type="component" value="Unassembled WGS sequence"/>
</dbReference>
<dbReference type="PROSITE" id="PS51792">
    <property type="entry name" value="YIPPEE"/>
    <property type="match status" value="1"/>
</dbReference>
<keyword evidence="3" id="KW-0862">Zinc</keyword>
<evidence type="ECO:0000256" key="2">
    <source>
        <dbReference type="ARBA" id="ARBA00022723"/>
    </source>
</evidence>
<dbReference type="InParanoid" id="A0A4S2N563"/>
<keyword evidence="7" id="KW-1185">Reference proteome</keyword>
<evidence type="ECO:0000256" key="4">
    <source>
        <dbReference type="RuleBase" id="RU110713"/>
    </source>
</evidence>
<keyword evidence="2" id="KW-0479">Metal-binding</keyword>
<dbReference type="FunCoup" id="A0A4S2N563">
    <property type="interactions" value="368"/>
</dbReference>
<evidence type="ECO:0000256" key="1">
    <source>
        <dbReference type="ARBA" id="ARBA00005613"/>
    </source>
</evidence>
<dbReference type="AlphaFoldDB" id="A0A4S2N563"/>
<organism evidence="6 7">
    <name type="scientific">Ascodesmis nigricans</name>
    <dbReference type="NCBI Taxonomy" id="341454"/>
    <lineage>
        <taxon>Eukaryota</taxon>
        <taxon>Fungi</taxon>
        <taxon>Dikarya</taxon>
        <taxon>Ascomycota</taxon>
        <taxon>Pezizomycotina</taxon>
        <taxon>Pezizomycetes</taxon>
        <taxon>Pezizales</taxon>
        <taxon>Ascodesmidaceae</taxon>
        <taxon>Ascodesmis</taxon>
    </lineage>
</organism>
<comment type="similarity">
    <text evidence="1 4">Belongs to the yippee family.</text>
</comment>
<feature type="domain" description="Yippee" evidence="5">
    <location>
        <begin position="14"/>
        <end position="111"/>
    </location>
</feature>
<name>A0A4S2N563_9PEZI</name>
<dbReference type="OrthoDB" id="6407410at2759"/>
<protein>
    <recommendedName>
        <fullName evidence="4">Protein yippee-like</fullName>
    </recommendedName>
</protein>
<evidence type="ECO:0000256" key="3">
    <source>
        <dbReference type="ARBA" id="ARBA00022833"/>
    </source>
</evidence>
<evidence type="ECO:0000313" key="6">
    <source>
        <dbReference type="EMBL" id="TGZ84351.1"/>
    </source>
</evidence>